<accession>A0A542DVI4</accession>
<proteinExistence type="predicted"/>
<evidence type="ECO:0000313" key="4">
    <source>
        <dbReference type="Proteomes" id="UP000317893"/>
    </source>
</evidence>
<comment type="caution">
    <text evidence="3">The sequence shown here is derived from an EMBL/GenBank/DDBJ whole genome shotgun (WGS) entry which is preliminary data.</text>
</comment>
<dbReference type="Proteomes" id="UP000317893">
    <property type="component" value="Unassembled WGS sequence"/>
</dbReference>
<organism evidence="3 4">
    <name type="scientific">Lapillicoccus jejuensis</name>
    <dbReference type="NCBI Taxonomy" id="402171"/>
    <lineage>
        <taxon>Bacteria</taxon>
        <taxon>Bacillati</taxon>
        <taxon>Actinomycetota</taxon>
        <taxon>Actinomycetes</taxon>
        <taxon>Micrococcales</taxon>
        <taxon>Intrasporangiaceae</taxon>
        <taxon>Lapillicoccus</taxon>
    </lineage>
</organism>
<keyword evidence="4" id="KW-1185">Reference proteome</keyword>
<dbReference type="EMBL" id="VFMN01000001">
    <property type="protein sequence ID" value="TQJ07088.1"/>
    <property type="molecule type" value="Genomic_DNA"/>
</dbReference>
<evidence type="ECO:0000256" key="1">
    <source>
        <dbReference type="SAM" id="MobiDB-lite"/>
    </source>
</evidence>
<protein>
    <submittedName>
        <fullName evidence="3">Uncharacterized protein</fullName>
    </submittedName>
</protein>
<dbReference type="AlphaFoldDB" id="A0A542DVI4"/>
<keyword evidence="2" id="KW-0472">Membrane</keyword>
<reference evidence="3 4" key="1">
    <citation type="submission" date="2019-06" db="EMBL/GenBank/DDBJ databases">
        <title>Sequencing the genomes of 1000 actinobacteria strains.</title>
        <authorList>
            <person name="Klenk H.-P."/>
        </authorList>
    </citation>
    <scope>NUCLEOTIDE SEQUENCE [LARGE SCALE GENOMIC DNA]</scope>
    <source>
        <strain evidence="3 4">DSM 18607</strain>
    </source>
</reference>
<name>A0A542DVI4_9MICO</name>
<feature type="transmembrane region" description="Helical" evidence="2">
    <location>
        <begin position="12"/>
        <end position="32"/>
    </location>
</feature>
<keyword evidence="2" id="KW-1133">Transmembrane helix</keyword>
<feature type="transmembrane region" description="Helical" evidence="2">
    <location>
        <begin position="38"/>
        <end position="55"/>
    </location>
</feature>
<evidence type="ECO:0000313" key="3">
    <source>
        <dbReference type="EMBL" id="TQJ07088.1"/>
    </source>
</evidence>
<dbReference type="RefSeq" id="WP_141845873.1">
    <property type="nucleotide sequence ID" value="NZ_BAAAPR010000018.1"/>
</dbReference>
<evidence type="ECO:0000256" key="2">
    <source>
        <dbReference type="SAM" id="Phobius"/>
    </source>
</evidence>
<gene>
    <name evidence="3" type="ORF">FB458_0135</name>
</gene>
<feature type="region of interest" description="Disordered" evidence="1">
    <location>
        <begin position="170"/>
        <end position="190"/>
    </location>
</feature>
<keyword evidence="2" id="KW-0812">Transmembrane</keyword>
<sequence>MSRRVLRVRGWTGVLGWSALAYVATVVVLTLLDVQVSLVLLAGVVGALVSVVVWVDHGGFTTTDPTWPTATVSTRGLGRGSDHRTAARGQRLAGAPGAAPDVRAHLAAELRADLLPAIASRSLRVHGLDATSDPRLLALLPPTLADVVALPADERLLDPAHLDRVLADLDALTPERAHPPTRPDRPTEQP</sequence>